<accession>U1T918</accession>
<comment type="caution">
    <text evidence="1">The sequence shown here is derived from an EMBL/GenBank/DDBJ whole genome shotgun (WGS) entry which is preliminary data.</text>
</comment>
<proteinExistence type="predicted"/>
<gene>
    <name evidence="1" type="ORF">O204_18460</name>
</gene>
<evidence type="ECO:0000313" key="2">
    <source>
        <dbReference type="Proteomes" id="UP000016504"/>
    </source>
</evidence>
<protein>
    <submittedName>
        <fullName evidence="1">Uncharacterized protein</fullName>
    </submittedName>
</protein>
<organism evidence="1 2">
    <name type="scientific">Pseudomonas simiae</name>
    <dbReference type="NCBI Taxonomy" id="321846"/>
    <lineage>
        <taxon>Bacteria</taxon>
        <taxon>Pseudomonadati</taxon>
        <taxon>Pseudomonadota</taxon>
        <taxon>Gammaproteobacteria</taxon>
        <taxon>Pseudomonadales</taxon>
        <taxon>Pseudomonadaceae</taxon>
        <taxon>Pseudomonas</taxon>
    </lineage>
</organism>
<name>U1T918_9PSED</name>
<dbReference type="Proteomes" id="UP000016504">
    <property type="component" value="Unassembled WGS sequence"/>
</dbReference>
<reference evidence="1 2" key="1">
    <citation type="submission" date="2013-08" db="EMBL/GenBank/DDBJ databases">
        <title>Biodegradation of aromatic compounds in biofilm forming Pseudomonas isolated from sewage sludge.</title>
        <authorList>
            <person name="Qureshi A."/>
            <person name="Ghosh S."/>
            <person name="Khardenavis A.A."/>
            <person name="Kapley A."/>
            <person name="Purohit H.J."/>
        </authorList>
    </citation>
    <scope>NUCLEOTIDE SEQUENCE [LARGE SCALE GENOMIC DNA]</scope>
    <source>
        <strain evidence="1 2">EGD-AQ6</strain>
    </source>
</reference>
<evidence type="ECO:0000313" key="1">
    <source>
        <dbReference type="EMBL" id="ERH60670.1"/>
    </source>
</evidence>
<dbReference type="AlphaFoldDB" id="U1T918"/>
<dbReference type="EMBL" id="AVQG01000004">
    <property type="protein sequence ID" value="ERH60670.1"/>
    <property type="molecule type" value="Genomic_DNA"/>
</dbReference>
<sequence>MSSARRPHDTKGALGAAGHGIKRNVALGQDHFAVVTDPRVRIAAGVEALLRGGLPKLRSLPPTVLVCVPERLEGILIGLLLGFKLCIRYMLSVSKSA</sequence>